<evidence type="ECO:0000313" key="2">
    <source>
        <dbReference type="EMBL" id="TGO40692.1"/>
    </source>
</evidence>
<proteinExistence type="predicted"/>
<organism evidence="2 3">
    <name type="scientific">Botrytis hyacinthi</name>
    <dbReference type="NCBI Taxonomy" id="278943"/>
    <lineage>
        <taxon>Eukaryota</taxon>
        <taxon>Fungi</taxon>
        <taxon>Dikarya</taxon>
        <taxon>Ascomycota</taxon>
        <taxon>Pezizomycotina</taxon>
        <taxon>Leotiomycetes</taxon>
        <taxon>Helotiales</taxon>
        <taxon>Sclerotiniaceae</taxon>
        <taxon>Botrytis</taxon>
    </lineage>
</organism>
<name>A0A4Z1GZ70_9HELO</name>
<feature type="signal peptide" evidence="1">
    <location>
        <begin position="1"/>
        <end position="23"/>
    </location>
</feature>
<dbReference type="EMBL" id="PQXK01000033">
    <property type="protein sequence ID" value="TGO40692.1"/>
    <property type="molecule type" value="Genomic_DNA"/>
</dbReference>
<keyword evidence="1" id="KW-0732">Signal</keyword>
<dbReference type="AlphaFoldDB" id="A0A4Z1GZ70"/>
<evidence type="ECO:0000313" key="3">
    <source>
        <dbReference type="Proteomes" id="UP000297814"/>
    </source>
</evidence>
<gene>
    <name evidence="2" type="ORF">BHYA_0033g00460</name>
</gene>
<keyword evidence="3" id="KW-1185">Reference proteome</keyword>
<comment type="caution">
    <text evidence="2">The sequence shown here is derived from an EMBL/GenBank/DDBJ whole genome shotgun (WGS) entry which is preliminary data.</text>
</comment>
<evidence type="ECO:0000256" key="1">
    <source>
        <dbReference type="SAM" id="SignalP"/>
    </source>
</evidence>
<accession>A0A4Z1GZ70</accession>
<dbReference type="Proteomes" id="UP000297814">
    <property type="component" value="Unassembled WGS sequence"/>
</dbReference>
<protein>
    <submittedName>
        <fullName evidence="2">Uncharacterized protein</fullName>
    </submittedName>
</protein>
<sequence>MKFRYIFLVAILATLSLIRVISGPRHDQEETFQLSKRLTEVEVNINTVRTAQYGQRILTQGLDTYVAIIAVGTPGIVGGVAKVMAYISTNSTNVMQDWYTQVHFSGMIDIVICMSQPDSSRNLNPTPSRVQQMAFSINEDYDTVYWLLVSTGLVIHNFNIWVRDQAHILITAGFAMYQRLNKDTESSTPGLGEMEPSTTGYVIADTHIL</sequence>
<feature type="chain" id="PRO_5021225528" evidence="1">
    <location>
        <begin position="24"/>
        <end position="209"/>
    </location>
</feature>
<reference evidence="2 3" key="1">
    <citation type="submission" date="2017-12" db="EMBL/GenBank/DDBJ databases">
        <title>Comparative genomics of Botrytis spp.</title>
        <authorList>
            <person name="Valero-Jimenez C.A."/>
            <person name="Tapia P."/>
            <person name="Veloso J."/>
            <person name="Silva-Moreno E."/>
            <person name="Staats M."/>
            <person name="Valdes J.H."/>
            <person name="Van Kan J.A.L."/>
        </authorList>
    </citation>
    <scope>NUCLEOTIDE SEQUENCE [LARGE SCALE GENOMIC DNA]</scope>
    <source>
        <strain evidence="2 3">Bh0001</strain>
    </source>
</reference>